<dbReference type="eggNOG" id="COG0552">
    <property type="taxonomic scope" value="Bacteria"/>
</dbReference>
<dbReference type="PATRIC" id="fig|883077.3.peg.988"/>
<dbReference type="InterPro" id="IPR027417">
    <property type="entry name" value="P-loop_NTPase"/>
</dbReference>
<dbReference type="GO" id="GO:0005886">
    <property type="term" value="C:plasma membrane"/>
    <property type="evidence" value="ECO:0007669"/>
    <property type="project" value="UniProtKB-SubCell"/>
</dbReference>
<dbReference type="InterPro" id="IPR042101">
    <property type="entry name" value="SRP54_N_sf"/>
</dbReference>
<dbReference type="PANTHER" id="PTHR43134:SF1">
    <property type="entry name" value="SIGNAL RECOGNITION PARTICLE RECEPTOR SUBUNIT ALPHA"/>
    <property type="match status" value="1"/>
</dbReference>
<evidence type="ECO:0000256" key="3">
    <source>
        <dbReference type="ARBA" id="ARBA00022741"/>
    </source>
</evidence>
<dbReference type="GO" id="GO:0003924">
    <property type="term" value="F:GTPase activity"/>
    <property type="evidence" value="ECO:0007669"/>
    <property type="project" value="UniProtKB-UniRule"/>
</dbReference>
<evidence type="ECO:0000256" key="11">
    <source>
        <dbReference type="SAM" id="Phobius"/>
    </source>
</evidence>
<evidence type="ECO:0000256" key="7">
    <source>
        <dbReference type="ARBA" id="ARBA00023170"/>
    </source>
</evidence>
<keyword evidence="4 9" id="KW-0378">Hydrolase</keyword>
<dbReference type="SUPFAM" id="SSF52540">
    <property type="entry name" value="P-loop containing nucleoside triphosphate hydrolases"/>
    <property type="match status" value="1"/>
</dbReference>
<dbReference type="GO" id="GO:0005047">
    <property type="term" value="F:signal recognition particle binding"/>
    <property type="evidence" value="ECO:0007669"/>
    <property type="project" value="TreeGrafter"/>
</dbReference>
<feature type="region of interest" description="Disordered" evidence="10">
    <location>
        <begin position="42"/>
        <end position="80"/>
    </location>
</feature>
<dbReference type="Gene3D" id="1.20.120.140">
    <property type="entry name" value="Signal recognition particle SRP54, nucleotide-binding domain"/>
    <property type="match status" value="1"/>
</dbReference>
<dbReference type="PROSITE" id="PS00300">
    <property type="entry name" value="SRP54"/>
    <property type="match status" value="1"/>
</dbReference>
<dbReference type="SUPFAM" id="SSF47364">
    <property type="entry name" value="Domain of the SRP/SRP receptor G-proteins"/>
    <property type="match status" value="1"/>
</dbReference>
<organism evidence="13 14">
    <name type="scientific">Schaalia turicensis ACS-279-V-Col4</name>
    <dbReference type="NCBI Taxonomy" id="883077"/>
    <lineage>
        <taxon>Bacteria</taxon>
        <taxon>Bacillati</taxon>
        <taxon>Actinomycetota</taxon>
        <taxon>Actinomycetes</taxon>
        <taxon>Actinomycetales</taxon>
        <taxon>Actinomycetaceae</taxon>
        <taxon>Schaalia</taxon>
    </lineage>
</organism>
<feature type="transmembrane region" description="Helical" evidence="11">
    <location>
        <begin position="18"/>
        <end position="38"/>
    </location>
</feature>
<comment type="catalytic activity">
    <reaction evidence="8 9">
        <text>GTP + H2O = GDP + phosphate + H(+)</text>
        <dbReference type="Rhea" id="RHEA:19669"/>
        <dbReference type="ChEBI" id="CHEBI:15377"/>
        <dbReference type="ChEBI" id="CHEBI:15378"/>
        <dbReference type="ChEBI" id="CHEBI:37565"/>
        <dbReference type="ChEBI" id="CHEBI:43474"/>
        <dbReference type="ChEBI" id="CHEBI:58189"/>
        <dbReference type="EC" id="3.6.5.4"/>
    </reaction>
</comment>
<evidence type="ECO:0000256" key="10">
    <source>
        <dbReference type="SAM" id="MobiDB-lite"/>
    </source>
</evidence>
<name>K0YR78_9ACTO</name>
<dbReference type="NCBIfam" id="TIGR00064">
    <property type="entry name" value="ftsY"/>
    <property type="match status" value="1"/>
</dbReference>
<keyword evidence="11" id="KW-1133">Transmembrane helix</keyword>
<dbReference type="Pfam" id="PF00448">
    <property type="entry name" value="SRP54"/>
    <property type="match status" value="1"/>
</dbReference>
<evidence type="ECO:0000256" key="1">
    <source>
        <dbReference type="ARBA" id="ARBA00022475"/>
    </source>
</evidence>
<evidence type="ECO:0000256" key="6">
    <source>
        <dbReference type="ARBA" id="ARBA00023136"/>
    </source>
</evidence>
<dbReference type="GO" id="GO:0005525">
    <property type="term" value="F:GTP binding"/>
    <property type="evidence" value="ECO:0007669"/>
    <property type="project" value="UniProtKB-UniRule"/>
</dbReference>
<comment type="function">
    <text evidence="9">Involved in targeting and insertion of nascent membrane proteins into the cytoplasmic membrane. Acts as a receptor for the complex formed by the signal recognition particle (SRP) and the ribosome-nascent chain (RNC).</text>
</comment>
<keyword evidence="14" id="KW-1185">Reference proteome</keyword>
<keyword evidence="1 9" id="KW-1003">Cell membrane</keyword>
<keyword evidence="7 9" id="KW-0675">Receptor</keyword>
<dbReference type="SMART" id="SM00963">
    <property type="entry name" value="SRP54_N"/>
    <property type="match status" value="1"/>
</dbReference>
<dbReference type="EC" id="3.6.5.4" evidence="9"/>
<feature type="binding site" evidence="9">
    <location>
        <begin position="320"/>
        <end position="324"/>
    </location>
    <ligand>
        <name>GTP</name>
        <dbReference type="ChEBI" id="CHEBI:37565"/>
    </ligand>
</feature>
<dbReference type="InterPro" id="IPR036225">
    <property type="entry name" value="SRP/SRP_N"/>
</dbReference>
<dbReference type="Proteomes" id="UP000003994">
    <property type="component" value="Unassembled WGS sequence"/>
</dbReference>
<keyword evidence="5 9" id="KW-0342">GTP-binding</keyword>
<keyword evidence="3 9" id="KW-0547">Nucleotide-binding</keyword>
<evidence type="ECO:0000256" key="4">
    <source>
        <dbReference type="ARBA" id="ARBA00022801"/>
    </source>
</evidence>
<protein>
    <recommendedName>
        <fullName evidence="9">Signal recognition particle receptor FtsY</fullName>
        <shortName evidence="9">SRP receptor</shortName>
        <ecNumber evidence="9">3.6.5.4</ecNumber>
    </recommendedName>
</protein>
<sequence>MGDDEPMDAVLSFLSSPAGIACIALLVVVIVGIGIGVARSSKKSMPTITPATPATPVTAAPTTPADEVPADAPDARGSPSPIDEAALCAPTSDPVVDGGQDQLATPVEETVEAPELSVEVPESLPSRMARLRSRLSRSGTLGKAIVSLLSRGELKAADWEEVEDTLLVADLGLEATDTLIEALKNRVAVEGVHDTDSIKRFLSEELLALVDPAMDRSLHLDRQGDTGELPASILMVGVNGTGKTTTVGKLARVLVAEGKSVLLGAADTFRAAAGEQLGTWGERVGVEVVASDREGADPASVAFDALKAGADKNIDVVLVDTAGRLQTKSTLMDELGKVKRVMEKQAPVNEVLLVLDATTGQNGMKQAEVFAEVVGVTGIVLTKLDGSAKGGIVVSVQKALGVPVKFVGLGEGADDLAPFDPQGFVDAIVNG</sequence>
<dbReference type="Pfam" id="PF02881">
    <property type="entry name" value="SRP54_N"/>
    <property type="match status" value="1"/>
</dbReference>
<feature type="compositionally biased region" description="Low complexity" evidence="10">
    <location>
        <begin position="46"/>
        <end position="72"/>
    </location>
</feature>
<accession>K0YR78</accession>
<feature type="binding site" evidence="9">
    <location>
        <begin position="382"/>
        <end position="385"/>
    </location>
    <ligand>
        <name>GTP</name>
        <dbReference type="ChEBI" id="CHEBI:37565"/>
    </ligand>
</feature>
<dbReference type="SMART" id="SM00962">
    <property type="entry name" value="SRP54"/>
    <property type="match status" value="1"/>
</dbReference>
<evidence type="ECO:0000313" key="14">
    <source>
        <dbReference type="Proteomes" id="UP000003994"/>
    </source>
</evidence>
<dbReference type="SMART" id="SM00382">
    <property type="entry name" value="AAA"/>
    <property type="match status" value="1"/>
</dbReference>
<evidence type="ECO:0000256" key="8">
    <source>
        <dbReference type="ARBA" id="ARBA00048027"/>
    </source>
</evidence>
<keyword evidence="11" id="KW-0812">Transmembrane</keyword>
<dbReference type="InterPro" id="IPR004390">
    <property type="entry name" value="SR_rcpt_FtsY"/>
</dbReference>
<keyword evidence="2 9" id="KW-0963">Cytoplasm</keyword>
<dbReference type="HAMAP" id="MF_00920">
    <property type="entry name" value="FtsY"/>
    <property type="match status" value="1"/>
</dbReference>
<comment type="caution">
    <text evidence="13">The sequence shown here is derived from an EMBL/GenBank/DDBJ whole genome shotgun (WGS) entry which is preliminary data.</text>
</comment>
<dbReference type="EMBL" id="AGWQ01000006">
    <property type="protein sequence ID" value="EJZ86357.1"/>
    <property type="molecule type" value="Genomic_DNA"/>
</dbReference>
<reference evidence="13 14" key="1">
    <citation type="submission" date="2012-07" db="EMBL/GenBank/DDBJ databases">
        <title>The Genome Sequence of Actinomyces turicensis ACS-279-V-COL4.</title>
        <authorList>
            <consortium name="The Broad Institute Genome Sequencing Platform"/>
            <person name="Earl A."/>
            <person name="Ward D."/>
            <person name="Feldgarden M."/>
            <person name="Gevers D."/>
            <person name="Saerens B."/>
            <person name="Vaneechoutte M."/>
            <person name="Walker B."/>
            <person name="Young S.K."/>
            <person name="Zeng Q."/>
            <person name="Gargeya S."/>
            <person name="Fitzgerald M."/>
            <person name="Haas B."/>
            <person name="Abouelleil A."/>
            <person name="Alvarado L."/>
            <person name="Arachchi H.M."/>
            <person name="Berlin A."/>
            <person name="Chapman S.B."/>
            <person name="Goldberg J."/>
            <person name="Griggs A."/>
            <person name="Gujja S."/>
            <person name="Hansen M."/>
            <person name="Howarth C."/>
            <person name="Imamovic A."/>
            <person name="Larimer J."/>
            <person name="McCowen C."/>
            <person name="Montmayeur A."/>
            <person name="Murphy C."/>
            <person name="Neiman D."/>
            <person name="Pearson M."/>
            <person name="Priest M."/>
            <person name="Roberts A."/>
            <person name="Saif S."/>
            <person name="Shea T."/>
            <person name="Sisk P."/>
            <person name="Sykes S."/>
            <person name="Wortman J."/>
            <person name="Nusbaum C."/>
            <person name="Birren B."/>
        </authorList>
    </citation>
    <scope>NUCLEOTIDE SEQUENCE [LARGE SCALE GENOMIC DNA]</scope>
    <source>
        <strain evidence="13 14">ACS-279-V-Col4</strain>
    </source>
</reference>
<dbReference type="AlphaFoldDB" id="K0YR78"/>
<dbReference type="InterPro" id="IPR003593">
    <property type="entry name" value="AAA+_ATPase"/>
</dbReference>
<evidence type="ECO:0000256" key="2">
    <source>
        <dbReference type="ARBA" id="ARBA00022490"/>
    </source>
</evidence>
<dbReference type="GO" id="GO:0005737">
    <property type="term" value="C:cytoplasm"/>
    <property type="evidence" value="ECO:0007669"/>
    <property type="project" value="UniProtKB-SubCell"/>
</dbReference>
<evidence type="ECO:0000256" key="9">
    <source>
        <dbReference type="HAMAP-Rule" id="MF_00920"/>
    </source>
</evidence>
<evidence type="ECO:0000256" key="5">
    <source>
        <dbReference type="ARBA" id="ARBA00023134"/>
    </source>
</evidence>
<dbReference type="FunFam" id="3.40.50.300:FF:000053">
    <property type="entry name" value="Signal recognition particle receptor FtsY"/>
    <property type="match status" value="1"/>
</dbReference>
<evidence type="ECO:0000313" key="13">
    <source>
        <dbReference type="EMBL" id="EJZ86357.1"/>
    </source>
</evidence>
<feature type="binding site" evidence="9">
    <location>
        <begin position="237"/>
        <end position="244"/>
    </location>
    <ligand>
        <name>GTP</name>
        <dbReference type="ChEBI" id="CHEBI:37565"/>
    </ligand>
</feature>
<dbReference type="PANTHER" id="PTHR43134">
    <property type="entry name" value="SIGNAL RECOGNITION PARTICLE RECEPTOR SUBUNIT ALPHA"/>
    <property type="match status" value="1"/>
</dbReference>
<comment type="subcellular location">
    <subcellularLocation>
        <location evidence="9">Cell membrane</location>
        <topology evidence="9">Peripheral membrane protein</topology>
        <orientation evidence="9">Cytoplasmic side</orientation>
    </subcellularLocation>
    <subcellularLocation>
        <location evidence="9">Cytoplasm</location>
    </subcellularLocation>
</comment>
<proteinExistence type="inferred from homology"/>
<comment type="subunit">
    <text evidence="9">Part of the signal recognition particle protein translocation system, which is composed of SRP and FtsY.</text>
</comment>
<dbReference type="STRING" id="883077.HMPREF9241_00982"/>
<keyword evidence="6 9" id="KW-0472">Membrane</keyword>
<comment type="similarity">
    <text evidence="9">Belongs to the GTP-binding SRP family. FtsY subfamily.</text>
</comment>
<dbReference type="InterPro" id="IPR013822">
    <property type="entry name" value="Signal_recog_particl_SRP54_hlx"/>
</dbReference>
<dbReference type="Gene3D" id="3.40.50.300">
    <property type="entry name" value="P-loop containing nucleotide triphosphate hydrolases"/>
    <property type="match status" value="1"/>
</dbReference>
<dbReference type="InterPro" id="IPR000897">
    <property type="entry name" value="SRP54_GTPase_dom"/>
</dbReference>
<dbReference type="GO" id="GO:0006614">
    <property type="term" value="P:SRP-dependent cotranslational protein targeting to membrane"/>
    <property type="evidence" value="ECO:0007669"/>
    <property type="project" value="InterPro"/>
</dbReference>
<dbReference type="CDD" id="cd17874">
    <property type="entry name" value="FtsY"/>
    <property type="match status" value="1"/>
</dbReference>
<dbReference type="HOGENOM" id="CLU_009301_1_3_11"/>
<gene>
    <name evidence="9" type="primary">ftsY</name>
    <name evidence="13" type="ORF">HMPREF9241_00982</name>
</gene>
<evidence type="ECO:0000259" key="12">
    <source>
        <dbReference type="PROSITE" id="PS00300"/>
    </source>
</evidence>
<feature type="domain" description="SRP54-type proteins GTP-binding" evidence="12">
    <location>
        <begin position="403"/>
        <end position="416"/>
    </location>
</feature>